<evidence type="ECO:0000313" key="2">
    <source>
        <dbReference type="EMBL" id="GAA2131600.1"/>
    </source>
</evidence>
<dbReference type="Gene3D" id="2.120.10.80">
    <property type="entry name" value="Kelch-type beta propeller"/>
    <property type="match status" value="2"/>
</dbReference>
<proteinExistence type="predicted"/>
<name>A0ABP5KFB9_9ACTN</name>
<dbReference type="Proteomes" id="UP001500575">
    <property type="component" value="Unassembled WGS sequence"/>
</dbReference>
<sequence>MPRLLALLLTAALAAGCTGQEPSVPPDRAPDQGAAEAAVALELGAWHDLVTTPDGLLLVNGYPEDATDARPLELWRRTDEGWEPVDAPDGPTGRNFVAVAVDPTTGDVVLHGGLTVDGVSDETWVYDGAWTRVEGPGPGPRASATMAHDETSGRTLLYGGDDGSEQHGDTWAFDGATWQRLAEDGPDPVRWPAAMETDPDGGVVLYGGHQVVDEDAPLALGDTWRWDGGGWREVPGASQPGPLVNAAMVVHPAHGLLLLGGGDVRSRERGRVWRWTGAQWRALPPGLLPGRQAFGAAYDADQAVVVLTGGLVEPGSTERHQDTWVWSGDPGDPAQQVG</sequence>
<evidence type="ECO:0000313" key="3">
    <source>
        <dbReference type="Proteomes" id="UP001500575"/>
    </source>
</evidence>
<accession>A0ABP5KFB9</accession>
<reference evidence="3" key="1">
    <citation type="journal article" date="2019" name="Int. J. Syst. Evol. Microbiol.">
        <title>The Global Catalogue of Microorganisms (GCM) 10K type strain sequencing project: providing services to taxonomists for standard genome sequencing and annotation.</title>
        <authorList>
            <consortium name="The Broad Institute Genomics Platform"/>
            <consortium name="The Broad Institute Genome Sequencing Center for Infectious Disease"/>
            <person name="Wu L."/>
            <person name="Ma J."/>
        </authorList>
    </citation>
    <scope>NUCLEOTIDE SEQUENCE [LARGE SCALE GENOMIC DNA]</scope>
    <source>
        <strain evidence="3">JCM 16021</strain>
    </source>
</reference>
<comment type="caution">
    <text evidence="2">The sequence shown here is derived from an EMBL/GenBank/DDBJ whole genome shotgun (WGS) entry which is preliminary data.</text>
</comment>
<dbReference type="SUPFAM" id="SSF50965">
    <property type="entry name" value="Galactose oxidase, central domain"/>
    <property type="match status" value="1"/>
</dbReference>
<gene>
    <name evidence="2" type="ORF">GCM10009843_35310</name>
</gene>
<dbReference type="PROSITE" id="PS51257">
    <property type="entry name" value="PROKAR_LIPOPROTEIN"/>
    <property type="match status" value="1"/>
</dbReference>
<evidence type="ECO:0008006" key="4">
    <source>
        <dbReference type="Google" id="ProtNLM"/>
    </source>
</evidence>
<protein>
    <recommendedName>
        <fullName evidence="4">Galactose oxidase</fullName>
    </recommendedName>
</protein>
<keyword evidence="3" id="KW-1185">Reference proteome</keyword>
<dbReference type="InterPro" id="IPR011043">
    <property type="entry name" value="Gal_Oxase/kelch_b-propeller"/>
</dbReference>
<dbReference type="EMBL" id="BAAAQQ010000013">
    <property type="protein sequence ID" value="GAA2131600.1"/>
    <property type="molecule type" value="Genomic_DNA"/>
</dbReference>
<organism evidence="2 3">
    <name type="scientific">Nocardioides bigeumensis</name>
    <dbReference type="NCBI Taxonomy" id="433657"/>
    <lineage>
        <taxon>Bacteria</taxon>
        <taxon>Bacillati</taxon>
        <taxon>Actinomycetota</taxon>
        <taxon>Actinomycetes</taxon>
        <taxon>Propionibacteriales</taxon>
        <taxon>Nocardioidaceae</taxon>
        <taxon>Nocardioides</taxon>
    </lineage>
</organism>
<evidence type="ECO:0000256" key="1">
    <source>
        <dbReference type="SAM" id="MobiDB-lite"/>
    </source>
</evidence>
<feature type="region of interest" description="Disordered" evidence="1">
    <location>
        <begin position="315"/>
        <end position="338"/>
    </location>
</feature>
<dbReference type="RefSeq" id="WP_344305135.1">
    <property type="nucleotide sequence ID" value="NZ_BAAAQQ010000013.1"/>
</dbReference>
<dbReference type="InterPro" id="IPR015915">
    <property type="entry name" value="Kelch-typ_b-propeller"/>
</dbReference>